<dbReference type="PANTHER" id="PTHR24291:SF201">
    <property type="entry name" value="CYTOCHROME P450, FAMILY 4, SUBFAMILY B, POLYPEPTIDE 7"/>
    <property type="match status" value="1"/>
</dbReference>
<dbReference type="SUPFAM" id="SSF48264">
    <property type="entry name" value="Cytochrome P450"/>
    <property type="match status" value="1"/>
</dbReference>
<dbReference type="GO" id="GO:0004497">
    <property type="term" value="F:monooxygenase activity"/>
    <property type="evidence" value="ECO:0007669"/>
    <property type="project" value="InterPro"/>
</dbReference>
<proteinExistence type="inferred from homology"/>
<dbReference type="GO" id="GO:0020037">
    <property type="term" value="F:heme binding"/>
    <property type="evidence" value="ECO:0007669"/>
    <property type="project" value="InterPro"/>
</dbReference>
<evidence type="ECO:0000313" key="2">
    <source>
        <dbReference type="EMBL" id="CEK75911.1"/>
    </source>
</evidence>
<reference evidence="2" key="1">
    <citation type="submission" date="2014-12" db="EMBL/GenBank/DDBJ databases">
        <title>Insight into the proteome of Arion vulgaris.</title>
        <authorList>
            <person name="Aradska J."/>
            <person name="Bulat T."/>
            <person name="Smidak R."/>
            <person name="Sarate P."/>
            <person name="Gangsoo J."/>
            <person name="Sialana F."/>
            <person name="Bilban M."/>
            <person name="Lubec G."/>
        </authorList>
    </citation>
    <scope>NUCLEOTIDE SEQUENCE</scope>
    <source>
        <tissue evidence="2">Skin</tissue>
    </source>
</reference>
<comment type="similarity">
    <text evidence="1">Belongs to the cytochrome P450 family.</text>
</comment>
<evidence type="ECO:0000256" key="1">
    <source>
        <dbReference type="ARBA" id="ARBA00010617"/>
    </source>
</evidence>
<dbReference type="Gene3D" id="1.10.630.10">
    <property type="entry name" value="Cytochrome P450"/>
    <property type="match status" value="1"/>
</dbReference>
<dbReference type="GO" id="GO:0005506">
    <property type="term" value="F:iron ion binding"/>
    <property type="evidence" value="ECO:0007669"/>
    <property type="project" value="InterPro"/>
</dbReference>
<organism evidence="2">
    <name type="scientific">Arion vulgaris</name>
    <dbReference type="NCBI Taxonomy" id="1028688"/>
    <lineage>
        <taxon>Eukaryota</taxon>
        <taxon>Metazoa</taxon>
        <taxon>Spiralia</taxon>
        <taxon>Lophotrochozoa</taxon>
        <taxon>Mollusca</taxon>
        <taxon>Gastropoda</taxon>
        <taxon>Heterobranchia</taxon>
        <taxon>Euthyneura</taxon>
        <taxon>Panpulmonata</taxon>
        <taxon>Eupulmonata</taxon>
        <taxon>Stylommatophora</taxon>
        <taxon>Helicina</taxon>
        <taxon>Arionoidea</taxon>
        <taxon>Arionidae</taxon>
        <taxon>Arion</taxon>
    </lineage>
</organism>
<protein>
    <recommendedName>
        <fullName evidence="3">Cytochrome P450</fullName>
    </recommendedName>
</protein>
<dbReference type="PANTHER" id="PTHR24291">
    <property type="entry name" value="CYTOCHROME P450 FAMILY 4"/>
    <property type="match status" value="1"/>
</dbReference>
<accession>A0A0B7A7D4</accession>
<dbReference type="Pfam" id="PF00067">
    <property type="entry name" value="p450"/>
    <property type="match status" value="1"/>
</dbReference>
<dbReference type="EMBL" id="HACG01029046">
    <property type="protein sequence ID" value="CEK75911.1"/>
    <property type="molecule type" value="Transcribed_RNA"/>
</dbReference>
<dbReference type="AlphaFoldDB" id="A0A0B7A7D4"/>
<sequence length="342" mass="39567">MIAFAVVAVVLAVLFWRYGRKYLAYRALFNSLPGETSFSYRLGNLLKYPGPNEEGMKYDFEMCTKCKYFHRLWIGPVVPILIIYHPDSIRPVLKSSAPKPRGKYLSTSYDMGIRWLGEGLLLANGSRWSRNRRLLTPAFHFDILKSYIECYNQCSSIFTDRIKSLSVDGQSFDLFSPVGMCSLDVILRCAFSYISDCQTQGENEYTSALSELMALWTDRSLKPYYFVEWIYGLTRNGRRFYHLCDVAHAVSEDIIDKRRKQLETGDVKVRLESKKTRDFLDTLLTAVDENGIGLSPLEIRMRLILSYLKAMIQQLVVQHGHCIVSHSTQTTKRRSMKRFKLF</sequence>
<evidence type="ECO:0008006" key="3">
    <source>
        <dbReference type="Google" id="ProtNLM"/>
    </source>
</evidence>
<dbReference type="InterPro" id="IPR036396">
    <property type="entry name" value="Cyt_P450_sf"/>
</dbReference>
<dbReference type="GO" id="GO:0016705">
    <property type="term" value="F:oxidoreductase activity, acting on paired donors, with incorporation or reduction of molecular oxygen"/>
    <property type="evidence" value="ECO:0007669"/>
    <property type="project" value="InterPro"/>
</dbReference>
<name>A0A0B7A7D4_9EUPU</name>
<dbReference type="InterPro" id="IPR050196">
    <property type="entry name" value="Cytochrome_P450_Monoox"/>
</dbReference>
<dbReference type="InterPro" id="IPR001128">
    <property type="entry name" value="Cyt_P450"/>
</dbReference>
<gene>
    <name evidence="2" type="primary">ORF97574</name>
</gene>